<dbReference type="GO" id="GO:0016757">
    <property type="term" value="F:glycosyltransferase activity"/>
    <property type="evidence" value="ECO:0007669"/>
    <property type="project" value="UniProtKB-KW"/>
</dbReference>
<dbReference type="InterPro" id="IPR001296">
    <property type="entry name" value="Glyco_trans_1"/>
</dbReference>
<dbReference type="InterPro" id="IPR028098">
    <property type="entry name" value="Glyco_trans_4-like_N"/>
</dbReference>
<dbReference type="EMBL" id="JACHNU010000001">
    <property type="protein sequence ID" value="MBB4661761.1"/>
    <property type="molecule type" value="Genomic_DNA"/>
</dbReference>
<dbReference type="SUPFAM" id="SSF53756">
    <property type="entry name" value="UDP-Glycosyltransferase/glycogen phosphorylase"/>
    <property type="match status" value="1"/>
</dbReference>
<evidence type="ECO:0000256" key="1">
    <source>
        <dbReference type="ARBA" id="ARBA00022676"/>
    </source>
</evidence>
<feature type="domain" description="Glycosyl transferase family 1" evidence="4">
    <location>
        <begin position="222"/>
        <end position="373"/>
    </location>
</feature>
<dbReference type="RefSeq" id="WP_183340194.1">
    <property type="nucleotide sequence ID" value="NZ_JACHNU010000001.1"/>
</dbReference>
<evidence type="ECO:0000259" key="4">
    <source>
        <dbReference type="Pfam" id="PF00534"/>
    </source>
</evidence>
<evidence type="ECO:0000256" key="2">
    <source>
        <dbReference type="ARBA" id="ARBA00022679"/>
    </source>
</evidence>
<organism evidence="6 7">
    <name type="scientific">Conexibacter arvalis</name>
    <dbReference type="NCBI Taxonomy" id="912552"/>
    <lineage>
        <taxon>Bacteria</taxon>
        <taxon>Bacillati</taxon>
        <taxon>Actinomycetota</taxon>
        <taxon>Thermoleophilia</taxon>
        <taxon>Solirubrobacterales</taxon>
        <taxon>Conexibacteraceae</taxon>
        <taxon>Conexibacter</taxon>
    </lineage>
</organism>
<feature type="domain" description="Glycosyltransferase subfamily 4-like N-terminal" evidence="5">
    <location>
        <begin position="26"/>
        <end position="169"/>
    </location>
</feature>
<dbReference type="GO" id="GO:1901137">
    <property type="term" value="P:carbohydrate derivative biosynthetic process"/>
    <property type="evidence" value="ECO:0007669"/>
    <property type="project" value="UniProtKB-ARBA"/>
</dbReference>
<protein>
    <submittedName>
        <fullName evidence="6">Glycosyltransferase involved in cell wall biosynthesis</fullName>
    </submittedName>
</protein>
<name>A0A840IBZ4_9ACTN</name>
<dbReference type="CDD" id="cd03801">
    <property type="entry name" value="GT4_PimA-like"/>
    <property type="match status" value="1"/>
</dbReference>
<keyword evidence="2 6" id="KW-0808">Transferase</keyword>
<dbReference type="Proteomes" id="UP000585272">
    <property type="component" value="Unassembled WGS sequence"/>
</dbReference>
<evidence type="ECO:0000259" key="5">
    <source>
        <dbReference type="Pfam" id="PF13439"/>
    </source>
</evidence>
<gene>
    <name evidence="6" type="ORF">BDZ31_001334</name>
</gene>
<dbReference type="PANTHER" id="PTHR45947">
    <property type="entry name" value="SULFOQUINOVOSYL TRANSFERASE SQD2"/>
    <property type="match status" value="1"/>
</dbReference>
<feature type="region of interest" description="Disordered" evidence="3">
    <location>
        <begin position="180"/>
        <end position="214"/>
    </location>
</feature>
<proteinExistence type="predicted"/>
<feature type="compositionally biased region" description="Gly residues" evidence="3">
    <location>
        <begin position="189"/>
        <end position="214"/>
    </location>
</feature>
<evidence type="ECO:0000256" key="3">
    <source>
        <dbReference type="SAM" id="MobiDB-lite"/>
    </source>
</evidence>
<dbReference type="AlphaFoldDB" id="A0A840IBZ4"/>
<evidence type="ECO:0000313" key="6">
    <source>
        <dbReference type="EMBL" id="MBB4661761.1"/>
    </source>
</evidence>
<sequence>MTRVAVVPPVPMPYREPLFAALSRVDGIDLRVVYQARRQPGWDAPGEWFPERHVYPAEHLRSWQRARPGRTPVVWPRGLERALSRFGADAVVAWEYGPTSLRTLAWCRLRRRGYAIFSELTPEAERSLSDKHRRLQRLVAGRADVCIAASSRARDRFLALGVPPERVFVSVQSADSAPLRAIERPRGDAGTGDGGGAAEGAGAAGGGAARSGPGGGAAPVRFVAVGRLVPDKNYERLIDAFAVAGLGPERALLEVHGTGPLRAELEARAIRAGVDVRFAGHTDAAALPAAYARADAFVLASSYEPFGVVVREAAAAALPIVCSRVAGAAGDVALDGENALLVDPLDVDAIAAALRRLADDAPLRARLGARGRELEARVARDGVAAFAAAARLAAERAAR</sequence>
<dbReference type="Gene3D" id="3.40.50.2000">
    <property type="entry name" value="Glycogen Phosphorylase B"/>
    <property type="match status" value="2"/>
</dbReference>
<keyword evidence="1" id="KW-0328">Glycosyltransferase</keyword>
<comment type="caution">
    <text evidence="6">The sequence shown here is derived from an EMBL/GenBank/DDBJ whole genome shotgun (WGS) entry which is preliminary data.</text>
</comment>
<reference evidence="6 7" key="1">
    <citation type="submission" date="2020-08" db="EMBL/GenBank/DDBJ databases">
        <title>Genomic Encyclopedia of Archaeal and Bacterial Type Strains, Phase II (KMG-II): from individual species to whole genera.</title>
        <authorList>
            <person name="Goeker M."/>
        </authorList>
    </citation>
    <scope>NUCLEOTIDE SEQUENCE [LARGE SCALE GENOMIC DNA]</scope>
    <source>
        <strain evidence="6 7">DSM 23288</strain>
    </source>
</reference>
<evidence type="ECO:0000313" key="7">
    <source>
        <dbReference type="Proteomes" id="UP000585272"/>
    </source>
</evidence>
<dbReference type="Pfam" id="PF13439">
    <property type="entry name" value="Glyco_transf_4"/>
    <property type="match status" value="1"/>
</dbReference>
<keyword evidence="7" id="KW-1185">Reference proteome</keyword>
<dbReference type="Pfam" id="PF00534">
    <property type="entry name" value="Glycos_transf_1"/>
    <property type="match status" value="1"/>
</dbReference>
<dbReference type="InterPro" id="IPR050194">
    <property type="entry name" value="Glycosyltransferase_grp1"/>
</dbReference>
<dbReference type="PANTHER" id="PTHR45947:SF3">
    <property type="entry name" value="SULFOQUINOVOSYL TRANSFERASE SQD2"/>
    <property type="match status" value="1"/>
</dbReference>
<accession>A0A840IBZ4</accession>